<proteinExistence type="predicted"/>
<dbReference type="Pfam" id="PF25352">
    <property type="entry name" value="PH_ULP"/>
    <property type="match status" value="1"/>
</dbReference>
<accession>A0A2N9IAR3</accession>
<organism evidence="2">
    <name type="scientific">Fagus sylvatica</name>
    <name type="common">Beechnut</name>
    <dbReference type="NCBI Taxonomy" id="28930"/>
    <lineage>
        <taxon>Eukaryota</taxon>
        <taxon>Viridiplantae</taxon>
        <taxon>Streptophyta</taxon>
        <taxon>Embryophyta</taxon>
        <taxon>Tracheophyta</taxon>
        <taxon>Spermatophyta</taxon>
        <taxon>Magnoliopsida</taxon>
        <taxon>eudicotyledons</taxon>
        <taxon>Gunneridae</taxon>
        <taxon>Pentapetalae</taxon>
        <taxon>rosids</taxon>
        <taxon>fabids</taxon>
        <taxon>Fagales</taxon>
        <taxon>Fagaceae</taxon>
        <taxon>Fagus</taxon>
    </lineage>
</organism>
<reference evidence="2" key="1">
    <citation type="submission" date="2018-02" db="EMBL/GenBank/DDBJ databases">
        <authorList>
            <person name="Cohen D.B."/>
            <person name="Kent A.D."/>
        </authorList>
    </citation>
    <scope>NUCLEOTIDE SEQUENCE</scope>
</reference>
<dbReference type="PANTHER" id="PTHR47764:SF2">
    <property type="entry name" value="UBIQUITIN-LIKE PROTEASE FAMILY PROFILE DOMAIN-CONTAINING PROTEIN"/>
    <property type="match status" value="1"/>
</dbReference>
<evidence type="ECO:0000313" key="2">
    <source>
        <dbReference type="EMBL" id="SPD21149.1"/>
    </source>
</evidence>
<protein>
    <recommendedName>
        <fullName evidence="1">Probable ubiquitin-like-specific protease 2A/B PH domain-containing protein</fullName>
    </recommendedName>
</protein>
<dbReference type="InterPro" id="IPR057375">
    <property type="entry name" value="ULP2A/B_PH"/>
</dbReference>
<dbReference type="AlphaFoldDB" id="A0A2N9IAR3"/>
<gene>
    <name evidence="2" type="ORF">FSB_LOCUS49031</name>
</gene>
<evidence type="ECO:0000259" key="1">
    <source>
        <dbReference type="Pfam" id="PF25352"/>
    </source>
</evidence>
<sequence length="283" mass="31131">MIRPSSSAKRFDVFEFAEEDERVEKASRKFLDMFGNPKSQPSPLTKYTFLQCFAQDTKTMPKEISNAPIDIDAEETQSPQKEFALAAQRIKTPQKEVGNELLDIDDSDSVPMESSVQDGTARVETSELETLLVSSSSNSENMEVGMVSGYDDMIGMCSSSTSASSPAIDEVSLEEQVLAYGSGGYKIDTVNMTVHVFPDFIIYGDVYCTKCRLTFSNRCIKLEGSTVNGLKENINFEWDIGAITRIKSEWSGRVETAVVNLCLESKDSKGAGNANETSGLCIF</sequence>
<dbReference type="PANTHER" id="PTHR47764">
    <property type="entry name" value="UBIQUITIN-LIKE-SPECIFIC PROTEASE 2B-RELATED"/>
    <property type="match status" value="1"/>
</dbReference>
<feature type="domain" description="Probable ubiquitin-like-specific protease 2A/B PH" evidence="1">
    <location>
        <begin position="192"/>
        <end position="280"/>
    </location>
</feature>
<name>A0A2N9IAR3_FAGSY</name>
<dbReference type="EMBL" id="OIVN01005157">
    <property type="protein sequence ID" value="SPD21149.1"/>
    <property type="molecule type" value="Genomic_DNA"/>
</dbReference>